<dbReference type="PANTHER" id="PTHR45649:SF23">
    <property type="entry name" value="TRANSPORTER, PUTATIVE (EUROFUNG)-RELATED"/>
    <property type="match status" value="1"/>
</dbReference>
<dbReference type="Proteomes" id="UP000193144">
    <property type="component" value="Unassembled WGS sequence"/>
</dbReference>
<proteinExistence type="predicted"/>
<feature type="transmembrane region" description="Helical" evidence="6">
    <location>
        <begin position="507"/>
        <end position="527"/>
    </location>
</feature>
<feature type="transmembrane region" description="Helical" evidence="6">
    <location>
        <begin position="409"/>
        <end position="430"/>
    </location>
</feature>
<keyword evidence="4 6" id="KW-1133">Transmembrane helix</keyword>
<reference evidence="7 8" key="1">
    <citation type="submission" date="2016-07" db="EMBL/GenBank/DDBJ databases">
        <title>Pervasive Adenine N6-methylation of Active Genes in Fungi.</title>
        <authorList>
            <consortium name="DOE Joint Genome Institute"/>
            <person name="Mondo S.J."/>
            <person name="Dannebaum R.O."/>
            <person name="Kuo R.C."/>
            <person name="Labutti K."/>
            <person name="Haridas S."/>
            <person name="Kuo A."/>
            <person name="Salamov A."/>
            <person name="Ahrendt S.R."/>
            <person name="Lipzen A."/>
            <person name="Sullivan W."/>
            <person name="Andreopoulos W.B."/>
            <person name="Clum A."/>
            <person name="Lindquist E."/>
            <person name="Daum C."/>
            <person name="Ramamoorthy G.K."/>
            <person name="Gryganskyi A."/>
            <person name="Culley D."/>
            <person name="Magnuson J.K."/>
            <person name="James T.Y."/>
            <person name="O'Malley M.A."/>
            <person name="Stajich J.E."/>
            <person name="Spatafora J.W."/>
            <person name="Visel A."/>
            <person name="Grigoriev I.V."/>
        </authorList>
    </citation>
    <scope>NUCLEOTIDE SEQUENCE [LARGE SCALE GENOMIC DNA]</scope>
    <source>
        <strain evidence="7 8">CBS 115471</strain>
    </source>
</reference>
<gene>
    <name evidence="7" type="ORF">BCR34DRAFT_91242</name>
</gene>
<feature type="transmembrane region" description="Helical" evidence="6">
    <location>
        <begin position="437"/>
        <end position="460"/>
    </location>
</feature>
<evidence type="ECO:0000256" key="4">
    <source>
        <dbReference type="ARBA" id="ARBA00022989"/>
    </source>
</evidence>
<feature type="transmembrane region" description="Helical" evidence="6">
    <location>
        <begin position="103"/>
        <end position="127"/>
    </location>
</feature>
<dbReference type="AlphaFoldDB" id="A0A1Y1YUK1"/>
<feature type="transmembrane region" description="Helical" evidence="6">
    <location>
        <begin position="148"/>
        <end position="177"/>
    </location>
</feature>
<protein>
    <submittedName>
        <fullName evidence="7">Amino acid/polyamine transporter I</fullName>
    </submittedName>
</protein>
<comment type="subcellular location">
    <subcellularLocation>
        <location evidence="1">Membrane</location>
        <topology evidence="1">Multi-pass membrane protein</topology>
    </subcellularLocation>
</comment>
<evidence type="ECO:0000313" key="7">
    <source>
        <dbReference type="EMBL" id="ORY01659.1"/>
    </source>
</evidence>
<evidence type="ECO:0000256" key="5">
    <source>
        <dbReference type="ARBA" id="ARBA00023136"/>
    </source>
</evidence>
<comment type="caution">
    <text evidence="7">The sequence shown here is derived from an EMBL/GenBank/DDBJ whole genome shotgun (WGS) entry which is preliminary data.</text>
</comment>
<feature type="transmembrane region" description="Helical" evidence="6">
    <location>
        <begin position="472"/>
        <end position="495"/>
    </location>
</feature>
<dbReference type="GO" id="GO:0016020">
    <property type="term" value="C:membrane"/>
    <property type="evidence" value="ECO:0007669"/>
    <property type="project" value="UniProtKB-SubCell"/>
</dbReference>
<keyword evidence="3 6" id="KW-0812">Transmembrane</keyword>
<dbReference type="Pfam" id="PF13520">
    <property type="entry name" value="AA_permease_2"/>
    <property type="match status" value="1"/>
</dbReference>
<dbReference type="InterPro" id="IPR004840">
    <property type="entry name" value="Amino_acid_permease_CS"/>
</dbReference>
<feature type="transmembrane region" description="Helical" evidence="6">
    <location>
        <begin position="366"/>
        <end position="389"/>
    </location>
</feature>
<feature type="transmembrane region" description="Helical" evidence="6">
    <location>
        <begin position="267"/>
        <end position="291"/>
    </location>
</feature>
<dbReference type="InterPro" id="IPR002293">
    <property type="entry name" value="AA/rel_permease1"/>
</dbReference>
<feature type="transmembrane region" description="Helical" evidence="6">
    <location>
        <begin position="312"/>
        <end position="330"/>
    </location>
</feature>
<dbReference type="EMBL" id="MCFA01000167">
    <property type="protein sequence ID" value="ORY01659.1"/>
    <property type="molecule type" value="Genomic_DNA"/>
</dbReference>
<accession>A0A1Y1YUK1</accession>
<dbReference type="PIRSF" id="PIRSF006060">
    <property type="entry name" value="AA_transporter"/>
    <property type="match status" value="1"/>
</dbReference>
<dbReference type="PANTHER" id="PTHR45649">
    <property type="entry name" value="AMINO-ACID PERMEASE BAT1"/>
    <property type="match status" value="1"/>
</dbReference>
<dbReference type="GO" id="GO:0022857">
    <property type="term" value="F:transmembrane transporter activity"/>
    <property type="evidence" value="ECO:0007669"/>
    <property type="project" value="InterPro"/>
</dbReference>
<sequence length="558" mass="59327">MANTTSNAPYGGIQSNEYLAESEPHYRGKERKLSLTGNKNLGEDGGHNSADDLLAAMGYKAELVRSRSTLQVAFMSFVLASIPYGLATTFYYPLVGGGPANIIWGWVTVSIIILCVAISLGEITSVYPTAGGVYYQTFMLSPPSYRRIASWICGWSFVVGNITITLAVNFGTTLFLAACINIFESAPGVGVFAGEPYQIFLIFVGITLLCNAVSALGNKWLPLLDTFAIFWTFAGLICIVVCVLAIAKHGRHNASYVFTEFNPISGWPAGWSFCVGLLQAAYATSSTGMIISMCEEVEQPATQVPKAMVGTIVLNFFAGLVFLIPLLFVLPDQATLAALISAQPVPVILADAVGSKGGAFALTIPLLVLAIFCGIGCTTAASRCTWAFARDGAIPGAKWWKTVNVKLDVPLNAMMLSMVVQIILGVIYFGSAAAFNAFSGVGVICLTLSYAVPIAVSLAGGRKHIAEGSFNLGVVGVICNVVALCWSALAVPLFCMPSAIPVAAATMNYASVVFFAFFVISGAWYFIWGKKNYQGPPTQEDAILQARRASVLSHAEQK</sequence>
<feature type="transmembrane region" description="Helical" evidence="6">
    <location>
        <begin position="72"/>
        <end position="91"/>
    </location>
</feature>
<dbReference type="PROSITE" id="PS00218">
    <property type="entry name" value="AMINO_ACID_PERMEASE_1"/>
    <property type="match status" value="1"/>
</dbReference>
<keyword evidence="5 6" id="KW-0472">Membrane</keyword>
<evidence type="ECO:0000256" key="2">
    <source>
        <dbReference type="ARBA" id="ARBA00022448"/>
    </source>
</evidence>
<dbReference type="Gene3D" id="1.20.1740.10">
    <property type="entry name" value="Amino acid/polyamine transporter I"/>
    <property type="match status" value="1"/>
</dbReference>
<dbReference type="OrthoDB" id="3900342at2759"/>
<evidence type="ECO:0000256" key="6">
    <source>
        <dbReference type="SAM" id="Phobius"/>
    </source>
</evidence>
<dbReference type="GO" id="GO:0006865">
    <property type="term" value="P:amino acid transport"/>
    <property type="evidence" value="ECO:0007669"/>
    <property type="project" value="InterPro"/>
</dbReference>
<keyword evidence="2" id="KW-0813">Transport</keyword>
<feature type="transmembrane region" description="Helical" evidence="6">
    <location>
        <begin position="228"/>
        <end position="247"/>
    </location>
</feature>
<evidence type="ECO:0000256" key="1">
    <source>
        <dbReference type="ARBA" id="ARBA00004141"/>
    </source>
</evidence>
<name>A0A1Y1YUK1_9PLEO</name>
<evidence type="ECO:0000313" key="8">
    <source>
        <dbReference type="Proteomes" id="UP000193144"/>
    </source>
</evidence>
<evidence type="ECO:0000256" key="3">
    <source>
        <dbReference type="ARBA" id="ARBA00022692"/>
    </source>
</evidence>
<organism evidence="7 8">
    <name type="scientific">Clohesyomyces aquaticus</name>
    <dbReference type="NCBI Taxonomy" id="1231657"/>
    <lineage>
        <taxon>Eukaryota</taxon>
        <taxon>Fungi</taxon>
        <taxon>Dikarya</taxon>
        <taxon>Ascomycota</taxon>
        <taxon>Pezizomycotina</taxon>
        <taxon>Dothideomycetes</taxon>
        <taxon>Pleosporomycetidae</taxon>
        <taxon>Pleosporales</taxon>
        <taxon>Lindgomycetaceae</taxon>
        <taxon>Clohesyomyces</taxon>
    </lineage>
</organism>
<keyword evidence="8" id="KW-1185">Reference proteome</keyword>
<feature type="transmembrane region" description="Helical" evidence="6">
    <location>
        <begin position="197"/>
        <end position="216"/>
    </location>
</feature>